<keyword evidence="1" id="KW-1133">Transmembrane helix</keyword>
<accession>A0ABD2WHV9</accession>
<evidence type="ECO:0000313" key="2">
    <source>
        <dbReference type="EMBL" id="KAL3392533.1"/>
    </source>
</evidence>
<dbReference type="Proteomes" id="UP001627154">
    <property type="component" value="Unassembled WGS sequence"/>
</dbReference>
<dbReference type="AlphaFoldDB" id="A0ABD2WHV9"/>
<keyword evidence="3" id="KW-1185">Reference proteome</keyword>
<organism evidence="2 3">
    <name type="scientific">Trichogramma kaykai</name>
    <dbReference type="NCBI Taxonomy" id="54128"/>
    <lineage>
        <taxon>Eukaryota</taxon>
        <taxon>Metazoa</taxon>
        <taxon>Ecdysozoa</taxon>
        <taxon>Arthropoda</taxon>
        <taxon>Hexapoda</taxon>
        <taxon>Insecta</taxon>
        <taxon>Pterygota</taxon>
        <taxon>Neoptera</taxon>
        <taxon>Endopterygota</taxon>
        <taxon>Hymenoptera</taxon>
        <taxon>Apocrita</taxon>
        <taxon>Proctotrupomorpha</taxon>
        <taxon>Chalcidoidea</taxon>
        <taxon>Trichogrammatidae</taxon>
        <taxon>Trichogramma</taxon>
    </lineage>
</organism>
<dbReference type="EMBL" id="JBJJXI010000103">
    <property type="protein sequence ID" value="KAL3392533.1"/>
    <property type="molecule type" value="Genomic_DNA"/>
</dbReference>
<proteinExistence type="predicted"/>
<feature type="transmembrane region" description="Helical" evidence="1">
    <location>
        <begin position="51"/>
        <end position="69"/>
    </location>
</feature>
<protein>
    <submittedName>
        <fullName evidence="2">Uncharacterized protein</fullName>
    </submittedName>
</protein>
<evidence type="ECO:0000256" key="1">
    <source>
        <dbReference type="SAM" id="Phobius"/>
    </source>
</evidence>
<gene>
    <name evidence="2" type="ORF">TKK_012852</name>
</gene>
<comment type="caution">
    <text evidence="2">The sequence shown here is derived from an EMBL/GenBank/DDBJ whole genome shotgun (WGS) entry which is preliminary data.</text>
</comment>
<name>A0ABD2WHV9_9HYME</name>
<reference evidence="2 3" key="1">
    <citation type="journal article" date="2024" name="bioRxiv">
        <title>A reference genome for Trichogramma kaykai: A tiny desert-dwelling parasitoid wasp with competing sex-ratio distorters.</title>
        <authorList>
            <person name="Culotta J."/>
            <person name="Lindsey A.R."/>
        </authorList>
    </citation>
    <scope>NUCLEOTIDE SEQUENCE [LARGE SCALE GENOMIC DNA]</scope>
    <source>
        <strain evidence="2 3">KSX58</strain>
    </source>
</reference>
<keyword evidence="1" id="KW-0472">Membrane</keyword>
<sequence>MYLPKSDSERSRVRRYSEVNTSFAYFPSDHKWTIHFFIFINYFPKSYLKTFFPSSGLTSFWLGAFLFFVKWKK</sequence>
<keyword evidence="1" id="KW-0812">Transmembrane</keyword>
<evidence type="ECO:0000313" key="3">
    <source>
        <dbReference type="Proteomes" id="UP001627154"/>
    </source>
</evidence>